<accession>A0A0R2MYV3</accession>
<keyword evidence="4" id="KW-1185">Reference proteome</keyword>
<dbReference type="Gene3D" id="3.40.710.10">
    <property type="entry name" value="DD-peptidase/beta-lactamase superfamily"/>
    <property type="match status" value="1"/>
</dbReference>
<protein>
    <submittedName>
        <fullName evidence="3">Beta-lactamase family protein</fullName>
    </submittedName>
</protein>
<comment type="caution">
    <text evidence="3">The sequence shown here is derived from an EMBL/GenBank/DDBJ whole genome shotgun (WGS) entry which is preliminary data.</text>
</comment>
<dbReference type="InterPro" id="IPR050789">
    <property type="entry name" value="Diverse_Enzym_Activities"/>
</dbReference>
<sequence>MTMTLQTTMMAAVDDRLVPGVSWAHLKGKRQTVQVYGGSQWQPTPKPLHAGMLYDLASLTKVVGTTPLFLQALAAGKVALDTSIATWLPAFTQPTTFRQALTHTSGLAGYIPHRDELAAPALKQALLTQLTTTVEVDQKVAYHDVNLLLVGWALEAMYQAPVQDLITQRVLHPMHLAQATFAPDAANSVPTTYSERLGLRAGLVHDPKSATLGEHSGAAGLFASLDDLITFAQVMLGQRTTSAFHTPWPEELMHDYTKNQLGRSLGWDLRTGRGGLWLYHTGYTGTFMLLSPQLQEALIVLTNRVHPTVNPDFLPWRDALIAKFIGE</sequence>
<evidence type="ECO:0000256" key="1">
    <source>
        <dbReference type="ARBA" id="ARBA00022801"/>
    </source>
</evidence>
<gene>
    <name evidence="3" type="ORF">IV56_GL000114</name>
</gene>
<evidence type="ECO:0000313" key="3">
    <source>
        <dbReference type="EMBL" id="KRO17634.1"/>
    </source>
</evidence>
<dbReference type="InterPro" id="IPR012338">
    <property type="entry name" value="Beta-lactam/transpept-like"/>
</dbReference>
<dbReference type="PANTHER" id="PTHR43283">
    <property type="entry name" value="BETA-LACTAMASE-RELATED"/>
    <property type="match status" value="1"/>
</dbReference>
<reference evidence="3 4" key="1">
    <citation type="journal article" date="2015" name="Genome Announc.">
        <title>Expanding the biotechnology potential of lactobacilli through comparative genomics of 213 strains and associated genera.</title>
        <authorList>
            <person name="Sun Z."/>
            <person name="Harris H.M."/>
            <person name="McCann A."/>
            <person name="Guo C."/>
            <person name="Argimon S."/>
            <person name="Zhang W."/>
            <person name="Yang X."/>
            <person name="Jeffery I.B."/>
            <person name="Cooney J.C."/>
            <person name="Kagawa T.F."/>
            <person name="Liu W."/>
            <person name="Song Y."/>
            <person name="Salvetti E."/>
            <person name="Wrobel A."/>
            <person name="Rasinkangas P."/>
            <person name="Parkhill J."/>
            <person name="Rea M.C."/>
            <person name="O'Sullivan O."/>
            <person name="Ritari J."/>
            <person name="Douillard F.P."/>
            <person name="Paul Ross R."/>
            <person name="Yang R."/>
            <person name="Briner A.E."/>
            <person name="Felis G.E."/>
            <person name="de Vos W.M."/>
            <person name="Barrangou R."/>
            <person name="Klaenhammer T.R."/>
            <person name="Caufield P.W."/>
            <person name="Cui Y."/>
            <person name="Zhang H."/>
            <person name="O'Toole P.W."/>
        </authorList>
    </citation>
    <scope>NUCLEOTIDE SEQUENCE [LARGE SCALE GENOMIC DNA]</scope>
    <source>
        <strain evidence="3 4">DSM 24301</strain>
    </source>
</reference>
<dbReference type="PATRIC" id="fig|1293598.4.peg.115"/>
<dbReference type="Pfam" id="PF00144">
    <property type="entry name" value="Beta-lactamase"/>
    <property type="match status" value="1"/>
</dbReference>
<dbReference type="AlphaFoldDB" id="A0A0R2MYV3"/>
<evidence type="ECO:0000313" key="4">
    <source>
        <dbReference type="Proteomes" id="UP000050969"/>
    </source>
</evidence>
<evidence type="ECO:0000259" key="2">
    <source>
        <dbReference type="Pfam" id="PF00144"/>
    </source>
</evidence>
<dbReference type="PANTHER" id="PTHR43283:SF11">
    <property type="entry name" value="BETA-LACTAMASE-RELATED DOMAIN-CONTAINING PROTEIN"/>
    <property type="match status" value="1"/>
</dbReference>
<keyword evidence="1" id="KW-0378">Hydrolase</keyword>
<name>A0A0R2MYV3_9LACO</name>
<organism evidence="3 4">
    <name type="scientific">Lacticaseibacillus saniviri JCM 17471 = DSM 24301</name>
    <dbReference type="NCBI Taxonomy" id="1293598"/>
    <lineage>
        <taxon>Bacteria</taxon>
        <taxon>Bacillati</taxon>
        <taxon>Bacillota</taxon>
        <taxon>Bacilli</taxon>
        <taxon>Lactobacillales</taxon>
        <taxon>Lactobacillaceae</taxon>
        <taxon>Lacticaseibacillus</taxon>
    </lineage>
</organism>
<dbReference type="Proteomes" id="UP000050969">
    <property type="component" value="Unassembled WGS sequence"/>
</dbReference>
<dbReference type="GO" id="GO:0016787">
    <property type="term" value="F:hydrolase activity"/>
    <property type="evidence" value="ECO:0007669"/>
    <property type="project" value="UniProtKB-KW"/>
</dbReference>
<dbReference type="EMBL" id="JQCE01000010">
    <property type="protein sequence ID" value="KRO17634.1"/>
    <property type="molecule type" value="Genomic_DNA"/>
</dbReference>
<feature type="domain" description="Beta-lactamase-related" evidence="2">
    <location>
        <begin position="11"/>
        <end position="322"/>
    </location>
</feature>
<proteinExistence type="predicted"/>
<dbReference type="InterPro" id="IPR001466">
    <property type="entry name" value="Beta-lactam-related"/>
</dbReference>
<dbReference type="SUPFAM" id="SSF56601">
    <property type="entry name" value="beta-lactamase/transpeptidase-like"/>
    <property type="match status" value="1"/>
</dbReference>
<dbReference type="STRING" id="1293598.IV56_GL000114"/>
<dbReference type="RefSeq" id="WP_147660992.1">
    <property type="nucleotide sequence ID" value="NZ_JQCE01000010.1"/>
</dbReference>